<sequence length="549" mass="60696">MDEKDARALDQAKSTEFTTQHELSNVETASSKHLSGDDSDSFQVNREAEKKLVRKLDLTLLPLFTLIYACNFIDRTAIGNARIAGLEKDLDMHGFDFNIALTTFYISYIVSEIPSNLALKRFGSIWIAFLVISFGAVAIGSAFVKSFGSLLATRVLLGLAEGGTLVSLMAIGILIAQELAHALHTKSGLVYILARYYRRHELVLRVGIFFGLSPTLAGAFGGLLASGLLSVSDIGELQRWRKIFFIEGIITLGFGVLLLFFMPADPTVTRLFNAEERNLAIARIDADQVVKTGGRKEPTSLKLVLRSFNFNTVLCTISYIMINISFQGLSLFLPTVINTCAWLFKIILTVDPMLRKSNTIDLFLATVEAQLRTVPPYLAGAVWALFCAWSGYRIKQRCIPIIYSVLLMVIGYSIAISTKNSHARYAACFLSVAGGSPSGPMYLTWATDNSAPDTMRAVTTAVIPGLGQLGSVIAVWTYLPADAPDFHKGNTLNLVTSVLACFLTALGGFYIRWENRKRERGERDYRLEGKSQEEVEQLGYLHPQFRYQL</sequence>
<evidence type="ECO:0000256" key="6">
    <source>
        <dbReference type="SAM" id="MobiDB-lite"/>
    </source>
</evidence>
<dbReference type="OrthoDB" id="2962993at2759"/>
<keyword evidence="9" id="KW-1185">Reference proteome</keyword>
<evidence type="ECO:0000313" key="9">
    <source>
        <dbReference type="Proteomes" id="UP000283269"/>
    </source>
</evidence>
<evidence type="ECO:0000256" key="4">
    <source>
        <dbReference type="ARBA" id="ARBA00022989"/>
    </source>
</evidence>
<feature type="transmembrane region" description="Helical" evidence="7">
    <location>
        <begin position="56"/>
        <end position="73"/>
    </location>
</feature>
<feature type="transmembrane region" description="Helical" evidence="7">
    <location>
        <begin position="123"/>
        <end position="144"/>
    </location>
</feature>
<feature type="region of interest" description="Disordered" evidence="6">
    <location>
        <begin position="1"/>
        <end position="40"/>
    </location>
</feature>
<feature type="transmembrane region" description="Helical" evidence="7">
    <location>
        <begin position="329"/>
        <end position="348"/>
    </location>
</feature>
<dbReference type="Pfam" id="PF07690">
    <property type="entry name" value="MFS_1"/>
    <property type="match status" value="1"/>
</dbReference>
<dbReference type="AlphaFoldDB" id="A0A409WJI7"/>
<accession>A0A409WJI7</accession>
<feature type="transmembrane region" description="Helical" evidence="7">
    <location>
        <begin position="243"/>
        <end position="262"/>
    </location>
</feature>
<feature type="transmembrane region" description="Helical" evidence="7">
    <location>
        <begin position="491"/>
        <end position="511"/>
    </location>
</feature>
<feature type="compositionally biased region" description="Basic and acidic residues" evidence="6">
    <location>
        <begin position="1"/>
        <end position="10"/>
    </location>
</feature>
<protein>
    <recommendedName>
        <fullName evidence="10">Major facilitator superfamily (MFS) profile domain-containing protein</fullName>
    </recommendedName>
</protein>
<gene>
    <name evidence="8" type="ORF">CVT25_010715</name>
</gene>
<feature type="transmembrane region" description="Helical" evidence="7">
    <location>
        <begin position="156"/>
        <end position="176"/>
    </location>
</feature>
<dbReference type="InterPro" id="IPR036259">
    <property type="entry name" value="MFS_trans_sf"/>
</dbReference>
<feature type="transmembrane region" description="Helical" evidence="7">
    <location>
        <begin position="374"/>
        <end position="392"/>
    </location>
</feature>
<comment type="subcellular location">
    <subcellularLocation>
        <location evidence="1">Membrane</location>
        <topology evidence="1">Multi-pass membrane protein</topology>
    </subcellularLocation>
</comment>
<evidence type="ECO:0000256" key="7">
    <source>
        <dbReference type="SAM" id="Phobius"/>
    </source>
</evidence>
<feature type="compositionally biased region" description="Polar residues" evidence="6">
    <location>
        <begin position="12"/>
        <end position="33"/>
    </location>
</feature>
<evidence type="ECO:0000313" key="8">
    <source>
        <dbReference type="EMBL" id="PPQ78694.1"/>
    </source>
</evidence>
<dbReference type="FunFam" id="1.20.1250.20:FF:000013">
    <property type="entry name" value="MFS general substrate transporter"/>
    <property type="match status" value="1"/>
</dbReference>
<dbReference type="PANTHER" id="PTHR43791">
    <property type="entry name" value="PERMEASE-RELATED"/>
    <property type="match status" value="1"/>
</dbReference>
<dbReference type="STRING" id="93625.A0A409WJI7"/>
<reference evidence="8 9" key="1">
    <citation type="journal article" date="2018" name="Evol. Lett.">
        <title>Horizontal gene cluster transfer increased hallucinogenic mushroom diversity.</title>
        <authorList>
            <person name="Reynolds H.T."/>
            <person name="Vijayakumar V."/>
            <person name="Gluck-Thaler E."/>
            <person name="Korotkin H.B."/>
            <person name="Matheny P.B."/>
            <person name="Slot J.C."/>
        </authorList>
    </citation>
    <scope>NUCLEOTIDE SEQUENCE [LARGE SCALE GENOMIC DNA]</scope>
    <source>
        <strain evidence="8 9">2631</strain>
    </source>
</reference>
<evidence type="ECO:0000256" key="3">
    <source>
        <dbReference type="ARBA" id="ARBA00022692"/>
    </source>
</evidence>
<evidence type="ECO:0000256" key="2">
    <source>
        <dbReference type="ARBA" id="ARBA00022448"/>
    </source>
</evidence>
<evidence type="ECO:0008006" key="10">
    <source>
        <dbReference type="Google" id="ProtNLM"/>
    </source>
</evidence>
<dbReference type="Proteomes" id="UP000283269">
    <property type="component" value="Unassembled WGS sequence"/>
</dbReference>
<keyword evidence="5 7" id="KW-0472">Membrane</keyword>
<evidence type="ECO:0000256" key="5">
    <source>
        <dbReference type="ARBA" id="ARBA00023136"/>
    </source>
</evidence>
<feature type="transmembrane region" description="Helical" evidence="7">
    <location>
        <begin position="206"/>
        <end position="231"/>
    </location>
</feature>
<dbReference type="SUPFAM" id="SSF103473">
    <property type="entry name" value="MFS general substrate transporter"/>
    <property type="match status" value="1"/>
</dbReference>
<organism evidence="8 9">
    <name type="scientific">Psilocybe cyanescens</name>
    <dbReference type="NCBI Taxonomy" id="93625"/>
    <lineage>
        <taxon>Eukaryota</taxon>
        <taxon>Fungi</taxon>
        <taxon>Dikarya</taxon>
        <taxon>Basidiomycota</taxon>
        <taxon>Agaricomycotina</taxon>
        <taxon>Agaricomycetes</taxon>
        <taxon>Agaricomycetidae</taxon>
        <taxon>Agaricales</taxon>
        <taxon>Agaricineae</taxon>
        <taxon>Strophariaceae</taxon>
        <taxon>Psilocybe</taxon>
    </lineage>
</organism>
<name>A0A409WJI7_PSICY</name>
<feature type="transmembrane region" description="Helical" evidence="7">
    <location>
        <begin position="94"/>
        <end position="111"/>
    </location>
</feature>
<dbReference type="PANTHER" id="PTHR43791:SF48">
    <property type="entry name" value="TRANSPORTER, PUTATIVE (AFU_ORTHOLOGUE AFUA_4G01000)-RELATED"/>
    <property type="match status" value="1"/>
</dbReference>
<keyword evidence="3 7" id="KW-0812">Transmembrane</keyword>
<dbReference type="InterPro" id="IPR011701">
    <property type="entry name" value="MFS"/>
</dbReference>
<feature type="transmembrane region" description="Helical" evidence="7">
    <location>
        <begin position="399"/>
        <end position="417"/>
    </location>
</feature>
<feature type="transmembrane region" description="Helical" evidence="7">
    <location>
        <begin position="423"/>
        <end position="445"/>
    </location>
</feature>
<dbReference type="EMBL" id="NHYD01003409">
    <property type="protein sequence ID" value="PPQ78694.1"/>
    <property type="molecule type" value="Genomic_DNA"/>
</dbReference>
<keyword evidence="2" id="KW-0813">Transport</keyword>
<comment type="caution">
    <text evidence="8">The sequence shown here is derived from an EMBL/GenBank/DDBJ whole genome shotgun (WGS) entry which is preliminary data.</text>
</comment>
<proteinExistence type="predicted"/>
<dbReference type="Gene3D" id="1.20.1250.20">
    <property type="entry name" value="MFS general substrate transporter like domains"/>
    <property type="match status" value="1"/>
</dbReference>
<feature type="transmembrane region" description="Helical" evidence="7">
    <location>
        <begin position="457"/>
        <end position="479"/>
    </location>
</feature>
<dbReference type="GO" id="GO:0016020">
    <property type="term" value="C:membrane"/>
    <property type="evidence" value="ECO:0007669"/>
    <property type="project" value="UniProtKB-SubCell"/>
</dbReference>
<dbReference type="GO" id="GO:0022857">
    <property type="term" value="F:transmembrane transporter activity"/>
    <property type="evidence" value="ECO:0007669"/>
    <property type="project" value="InterPro"/>
</dbReference>
<evidence type="ECO:0000256" key="1">
    <source>
        <dbReference type="ARBA" id="ARBA00004141"/>
    </source>
</evidence>
<keyword evidence="4 7" id="KW-1133">Transmembrane helix</keyword>
<dbReference type="InParanoid" id="A0A409WJI7"/>